<dbReference type="OrthoDB" id="505263at2759"/>
<dbReference type="AlphaFoldDB" id="A0A5P1FWZ2"/>
<organism evidence="1 2">
    <name type="scientific">Asparagus officinalis</name>
    <name type="common">Garden asparagus</name>
    <dbReference type="NCBI Taxonomy" id="4686"/>
    <lineage>
        <taxon>Eukaryota</taxon>
        <taxon>Viridiplantae</taxon>
        <taxon>Streptophyta</taxon>
        <taxon>Embryophyta</taxon>
        <taxon>Tracheophyta</taxon>
        <taxon>Spermatophyta</taxon>
        <taxon>Magnoliopsida</taxon>
        <taxon>Liliopsida</taxon>
        <taxon>Asparagales</taxon>
        <taxon>Asparagaceae</taxon>
        <taxon>Asparagoideae</taxon>
        <taxon>Asparagus</taxon>
    </lineage>
</organism>
<name>A0A5P1FWZ2_ASPOF</name>
<dbReference type="PANTHER" id="PTHR37201">
    <property type="entry name" value="WD REPEAT PROTEIN"/>
    <property type="match status" value="1"/>
</dbReference>
<sequence length="314" mass="35838">MFSLSRQIYPNPFQFIPNLNQTPSFPSFRLDFPLKPAPYPSIRQQIKASSTRGIEGDGDNLSWPWDEKPYEILGGGRISYLDEQDIACFLDPPKDLIPIDPDSYNPAAYLWKKLGDIPEERRPRLLSTLEPRLISRMWEIVGTRYQDAKLAKQSASTLLHMGDSPITQERWACRTSKGPLPITWSWINDFKQAIFRGNDGGLYGRMIFGGLIPASVANLYGPLYFTVRQVTEVMSTEQPCDLAYEFDDGLLDLHDFPEGFPKPEEHRWPFDDHLVIYVRHCGPGVLVGQAWQEGKDLDQVPKKFCGEILMVKIS</sequence>
<dbReference type="PANTHER" id="PTHR37201:SF1">
    <property type="entry name" value="WD REPEAT PROTEIN"/>
    <property type="match status" value="1"/>
</dbReference>
<evidence type="ECO:0000313" key="1">
    <source>
        <dbReference type="EMBL" id="ONK81939.1"/>
    </source>
</evidence>
<gene>
    <name evidence="1" type="ORF">A4U43_C01F34470</name>
</gene>
<dbReference type="Gramene" id="ONK81939">
    <property type="protein sequence ID" value="ONK81939"/>
    <property type="gene ID" value="A4U43_C01F34470"/>
</dbReference>
<keyword evidence="2" id="KW-1185">Reference proteome</keyword>
<protein>
    <submittedName>
        <fullName evidence="1">Uncharacterized protein</fullName>
    </submittedName>
</protein>
<reference evidence="2" key="1">
    <citation type="journal article" date="2017" name="Nat. Commun.">
        <title>The asparagus genome sheds light on the origin and evolution of a young Y chromosome.</title>
        <authorList>
            <person name="Harkess A."/>
            <person name="Zhou J."/>
            <person name="Xu C."/>
            <person name="Bowers J.E."/>
            <person name="Van der Hulst R."/>
            <person name="Ayyampalayam S."/>
            <person name="Mercati F."/>
            <person name="Riccardi P."/>
            <person name="McKain M.R."/>
            <person name="Kakrana A."/>
            <person name="Tang H."/>
            <person name="Ray J."/>
            <person name="Groenendijk J."/>
            <person name="Arikit S."/>
            <person name="Mathioni S.M."/>
            <person name="Nakano M."/>
            <person name="Shan H."/>
            <person name="Telgmann-Rauber A."/>
            <person name="Kanno A."/>
            <person name="Yue Z."/>
            <person name="Chen H."/>
            <person name="Li W."/>
            <person name="Chen Y."/>
            <person name="Xu X."/>
            <person name="Zhang Y."/>
            <person name="Luo S."/>
            <person name="Chen H."/>
            <person name="Gao J."/>
            <person name="Mao Z."/>
            <person name="Pires J.C."/>
            <person name="Luo M."/>
            <person name="Kudrna D."/>
            <person name="Wing R.A."/>
            <person name="Meyers B.C."/>
            <person name="Yi K."/>
            <person name="Kong H."/>
            <person name="Lavrijsen P."/>
            <person name="Sunseri F."/>
            <person name="Falavigna A."/>
            <person name="Ye Y."/>
            <person name="Leebens-Mack J.H."/>
            <person name="Chen G."/>
        </authorList>
    </citation>
    <scope>NUCLEOTIDE SEQUENCE [LARGE SCALE GENOMIC DNA]</scope>
    <source>
        <strain evidence="2">cv. DH0086</strain>
    </source>
</reference>
<accession>A0A5P1FWZ2</accession>
<proteinExistence type="predicted"/>
<dbReference type="Proteomes" id="UP000243459">
    <property type="component" value="Chromosome 1"/>
</dbReference>
<dbReference type="EMBL" id="CM007381">
    <property type="protein sequence ID" value="ONK81939.1"/>
    <property type="molecule type" value="Genomic_DNA"/>
</dbReference>
<dbReference type="OMA" id="PWDDKPY"/>
<evidence type="ECO:0000313" key="2">
    <source>
        <dbReference type="Proteomes" id="UP000243459"/>
    </source>
</evidence>